<dbReference type="InterPro" id="IPR017441">
    <property type="entry name" value="Protein_kinase_ATP_BS"/>
</dbReference>
<dbReference type="AlphaFoldDB" id="A0A939FSF1"/>
<keyword evidence="9" id="KW-0472">Membrane</keyword>
<accession>A0A939FSF1</accession>
<dbReference type="Pfam" id="PF00069">
    <property type="entry name" value="Pkinase"/>
    <property type="match status" value="1"/>
</dbReference>
<dbReference type="CDD" id="cd14014">
    <property type="entry name" value="STKc_PknB_like"/>
    <property type="match status" value="1"/>
</dbReference>
<name>A0A939FSF1_9ACTN</name>
<organism evidence="11 12">
    <name type="scientific">Streptomyces triculaminicus</name>
    <dbReference type="NCBI Taxonomy" id="2816232"/>
    <lineage>
        <taxon>Bacteria</taxon>
        <taxon>Bacillati</taxon>
        <taxon>Actinomycetota</taxon>
        <taxon>Actinomycetes</taxon>
        <taxon>Kitasatosporales</taxon>
        <taxon>Streptomycetaceae</taxon>
        <taxon>Streptomyces</taxon>
    </lineage>
</organism>
<evidence type="ECO:0000256" key="2">
    <source>
        <dbReference type="ARBA" id="ARBA00022527"/>
    </source>
</evidence>
<dbReference type="PROSITE" id="PS00108">
    <property type="entry name" value="PROTEIN_KINASE_ST"/>
    <property type="match status" value="1"/>
</dbReference>
<feature type="compositionally biased region" description="Polar residues" evidence="8">
    <location>
        <begin position="371"/>
        <end position="384"/>
    </location>
</feature>
<keyword evidence="2" id="KW-0723">Serine/threonine-protein kinase</keyword>
<keyword evidence="9" id="KW-1133">Transmembrane helix</keyword>
<keyword evidence="6 7" id="KW-0067">ATP-binding</keyword>
<feature type="binding site" evidence="7">
    <location>
        <position position="39"/>
    </location>
    <ligand>
        <name>ATP</name>
        <dbReference type="ChEBI" id="CHEBI:30616"/>
    </ligand>
</feature>
<dbReference type="InterPro" id="IPR011009">
    <property type="entry name" value="Kinase-like_dom_sf"/>
</dbReference>
<evidence type="ECO:0000256" key="3">
    <source>
        <dbReference type="ARBA" id="ARBA00022679"/>
    </source>
</evidence>
<dbReference type="EMBL" id="JAFMOF010000005">
    <property type="protein sequence ID" value="MBO0657038.1"/>
    <property type="molecule type" value="Genomic_DNA"/>
</dbReference>
<evidence type="ECO:0000256" key="7">
    <source>
        <dbReference type="PROSITE-ProRule" id="PRU10141"/>
    </source>
</evidence>
<feature type="compositionally biased region" description="Low complexity" evidence="8">
    <location>
        <begin position="385"/>
        <end position="402"/>
    </location>
</feature>
<dbReference type="SMART" id="SM00220">
    <property type="entry name" value="S_TKc"/>
    <property type="match status" value="1"/>
</dbReference>
<feature type="compositionally biased region" description="Pro residues" evidence="8">
    <location>
        <begin position="289"/>
        <end position="301"/>
    </location>
</feature>
<dbReference type="EC" id="2.7.11.1" evidence="1"/>
<feature type="region of interest" description="Disordered" evidence="8">
    <location>
        <begin position="343"/>
        <end position="437"/>
    </location>
</feature>
<dbReference type="PROSITE" id="PS00107">
    <property type="entry name" value="PROTEIN_KINASE_ATP"/>
    <property type="match status" value="1"/>
</dbReference>
<evidence type="ECO:0000256" key="5">
    <source>
        <dbReference type="ARBA" id="ARBA00022777"/>
    </source>
</evidence>
<gene>
    <name evidence="11" type="ORF">J1792_31160</name>
</gene>
<evidence type="ECO:0000256" key="1">
    <source>
        <dbReference type="ARBA" id="ARBA00012513"/>
    </source>
</evidence>
<evidence type="ECO:0000313" key="11">
    <source>
        <dbReference type="EMBL" id="MBO0657038.1"/>
    </source>
</evidence>
<dbReference type="GO" id="GO:0004674">
    <property type="term" value="F:protein serine/threonine kinase activity"/>
    <property type="evidence" value="ECO:0007669"/>
    <property type="project" value="UniProtKB-KW"/>
</dbReference>
<feature type="compositionally biased region" description="Pro residues" evidence="8">
    <location>
        <begin position="268"/>
        <end position="279"/>
    </location>
</feature>
<dbReference type="InterPro" id="IPR000719">
    <property type="entry name" value="Prot_kinase_dom"/>
</dbReference>
<feature type="region of interest" description="Disordered" evidence="8">
    <location>
        <begin position="265"/>
        <end position="316"/>
    </location>
</feature>
<dbReference type="GO" id="GO:0005524">
    <property type="term" value="F:ATP binding"/>
    <property type="evidence" value="ECO:0007669"/>
    <property type="project" value="UniProtKB-UniRule"/>
</dbReference>
<dbReference type="PROSITE" id="PS50011">
    <property type="entry name" value="PROTEIN_KINASE_DOM"/>
    <property type="match status" value="1"/>
</dbReference>
<dbReference type="SUPFAM" id="SSF56112">
    <property type="entry name" value="Protein kinase-like (PK-like)"/>
    <property type="match status" value="1"/>
</dbReference>
<feature type="domain" description="Protein kinase" evidence="10">
    <location>
        <begin position="10"/>
        <end position="267"/>
    </location>
</feature>
<dbReference type="PANTHER" id="PTHR43289">
    <property type="entry name" value="MITOGEN-ACTIVATED PROTEIN KINASE KINASE KINASE 20-RELATED"/>
    <property type="match status" value="1"/>
</dbReference>
<dbReference type="PANTHER" id="PTHR43289:SF6">
    <property type="entry name" value="SERINE_THREONINE-PROTEIN KINASE NEKL-3"/>
    <property type="match status" value="1"/>
</dbReference>
<sequence length="545" mass="57713">MRGRLVVGRYRLLELIGRGGMGRVWRAADETLGRRVAAKEIRIDGLVGEESAVQRERSLREARATARIDHPNVVRVYDVAEEDRRLWIVMELVDGRSLEQVLVREGPVAPPEAARIGLGLVRALRAVHAVGVLHRDIKPGNVLLTERGRIVLTDFGIAAMQDAAALTMAGTLVGSPDYMAPERIEGRLQGPPSDLWSLGATLCAAVAGHSPFSRATTMATLHAVLYEQPEIPAASGPLRELLAGLLLKDPARRPTLDGTEETLERLLAPPPPEPVPHPPTAAVAAPAPASAPPPAPAPAPVPVRDGVPPRRSRRRTTALTTGAVVAAAAAAAVIVLVVQGPGEGGHARGDDTSRPPGTTAPGTRPSGTRPSGTRPSGTRPSGTRPSDSAGPGTTGPGSPRQSQGASTAAARRSEDGFSWVPPAGWNRTQQSPSDVTYTSKDGAIEVSAKQGRTTEDLLTHWQRFEEGFHGTPGYRKIRLERTTFSGDSAVVWEYAFLQGGEPRQGRQLGFAEGGRTYQVSVWYADAAESTALGVYESVKGSFRAG</sequence>
<proteinExistence type="predicted"/>
<comment type="caution">
    <text evidence="11">The sequence shown here is derived from an EMBL/GenBank/DDBJ whole genome shotgun (WGS) entry which is preliminary data.</text>
</comment>
<keyword evidence="3" id="KW-0808">Transferase</keyword>
<dbReference type="Gene3D" id="1.10.510.10">
    <property type="entry name" value="Transferase(Phosphotransferase) domain 1"/>
    <property type="match status" value="1"/>
</dbReference>
<keyword evidence="4 7" id="KW-0547">Nucleotide-binding</keyword>
<evidence type="ECO:0000259" key="10">
    <source>
        <dbReference type="PROSITE" id="PS50011"/>
    </source>
</evidence>
<dbReference type="InterPro" id="IPR008271">
    <property type="entry name" value="Ser/Thr_kinase_AS"/>
</dbReference>
<feature type="compositionally biased region" description="Polar residues" evidence="8">
    <location>
        <begin position="426"/>
        <end position="437"/>
    </location>
</feature>
<evidence type="ECO:0000256" key="4">
    <source>
        <dbReference type="ARBA" id="ARBA00022741"/>
    </source>
</evidence>
<keyword evidence="5 11" id="KW-0418">Kinase</keyword>
<evidence type="ECO:0000256" key="8">
    <source>
        <dbReference type="SAM" id="MobiDB-lite"/>
    </source>
</evidence>
<evidence type="ECO:0000256" key="6">
    <source>
        <dbReference type="ARBA" id="ARBA00022840"/>
    </source>
</evidence>
<keyword evidence="9" id="KW-0812">Transmembrane</keyword>
<feature type="compositionally biased region" description="Low complexity" evidence="8">
    <location>
        <begin position="354"/>
        <end position="370"/>
    </location>
</feature>
<reference evidence="11" key="1">
    <citation type="submission" date="2021-03" db="EMBL/GenBank/DDBJ databases">
        <title>Streptomyces strains.</title>
        <authorList>
            <person name="Lund M.B."/>
            <person name="Toerring T."/>
        </authorList>
    </citation>
    <scope>NUCLEOTIDE SEQUENCE</scope>
    <source>
        <strain evidence="11">JCM 4242</strain>
    </source>
</reference>
<dbReference type="Proteomes" id="UP000664781">
    <property type="component" value="Unassembled WGS sequence"/>
</dbReference>
<feature type="transmembrane region" description="Helical" evidence="9">
    <location>
        <begin position="318"/>
        <end position="338"/>
    </location>
</feature>
<evidence type="ECO:0000256" key="9">
    <source>
        <dbReference type="SAM" id="Phobius"/>
    </source>
</evidence>
<protein>
    <recommendedName>
        <fullName evidence="1">non-specific serine/threonine protein kinase</fullName>
        <ecNumber evidence="1">2.7.11.1</ecNumber>
    </recommendedName>
</protein>
<keyword evidence="12" id="KW-1185">Reference proteome</keyword>
<evidence type="ECO:0000313" key="12">
    <source>
        <dbReference type="Proteomes" id="UP000664781"/>
    </source>
</evidence>